<name>A0A9X4MX96_9FLAO</name>
<dbReference type="RefSeq" id="WP_304416674.1">
    <property type="nucleotide sequence ID" value="NZ_JANAIE010000003.1"/>
</dbReference>
<dbReference type="Proteomes" id="UP001152599">
    <property type="component" value="Unassembled WGS sequence"/>
</dbReference>
<proteinExistence type="predicted"/>
<protein>
    <submittedName>
        <fullName evidence="2">Uncharacterized protein</fullName>
    </submittedName>
</protein>
<feature type="transmembrane region" description="Helical" evidence="1">
    <location>
        <begin position="57"/>
        <end position="78"/>
    </location>
</feature>
<dbReference type="AlphaFoldDB" id="A0A9X4MX96"/>
<feature type="transmembrane region" description="Helical" evidence="1">
    <location>
        <begin position="31"/>
        <end position="50"/>
    </location>
</feature>
<accession>A0A9X4MX96</accession>
<feature type="transmembrane region" description="Helical" evidence="1">
    <location>
        <begin position="90"/>
        <end position="109"/>
    </location>
</feature>
<evidence type="ECO:0000313" key="2">
    <source>
        <dbReference type="EMBL" id="MDG4945217.1"/>
    </source>
</evidence>
<evidence type="ECO:0000256" key="1">
    <source>
        <dbReference type="SAM" id="Phobius"/>
    </source>
</evidence>
<sequence length="115" mass="13126">MKYILLLLAIIVADFFILDYLNQFELKSFVVLHASLLLLGGIIASSLFFLKDKKEYLGLVVMGGFLIKMGVMFSIFILLYNKVGLTQGQIFNFLVVYALYTIIYTLVFIKNLNPK</sequence>
<keyword evidence="1" id="KW-1133">Transmembrane helix</keyword>
<dbReference type="EMBL" id="JANCMU010000001">
    <property type="protein sequence ID" value="MDG4945217.1"/>
    <property type="molecule type" value="Genomic_DNA"/>
</dbReference>
<keyword evidence="1" id="KW-0472">Membrane</keyword>
<organism evidence="2 3">
    <name type="scientific">Profundicola chukchiensis</name>
    <dbReference type="NCBI Taxonomy" id="2961959"/>
    <lineage>
        <taxon>Bacteria</taxon>
        <taxon>Pseudomonadati</taxon>
        <taxon>Bacteroidota</taxon>
        <taxon>Flavobacteriia</taxon>
        <taxon>Flavobacteriales</taxon>
        <taxon>Weeksellaceae</taxon>
        <taxon>Profundicola</taxon>
    </lineage>
</organism>
<reference evidence="2" key="1">
    <citation type="submission" date="2022-07" db="EMBL/GenBank/DDBJ databases">
        <title>Description and genome-wide analysis of Profundicola chukchiensis gen. nov., sp. nov., marine bacteria isolated from bottom sediments of the Chukchi Sea.</title>
        <authorList>
            <person name="Romanenko L."/>
            <person name="Otstavnykh N."/>
            <person name="Kurilenko V."/>
            <person name="Eremeev V."/>
            <person name="Velansky P."/>
            <person name="Mikhailov V."/>
            <person name="Isaeva M."/>
        </authorList>
    </citation>
    <scope>NUCLEOTIDE SEQUENCE</scope>
    <source>
        <strain evidence="2">KMM 9713</strain>
    </source>
</reference>
<comment type="caution">
    <text evidence="2">The sequence shown here is derived from an EMBL/GenBank/DDBJ whole genome shotgun (WGS) entry which is preliminary data.</text>
</comment>
<evidence type="ECO:0000313" key="3">
    <source>
        <dbReference type="Proteomes" id="UP001152599"/>
    </source>
</evidence>
<keyword evidence="1" id="KW-0812">Transmembrane</keyword>
<keyword evidence="3" id="KW-1185">Reference proteome</keyword>
<gene>
    <name evidence="2" type="ORF">NMK71_02220</name>
</gene>